<dbReference type="EMBL" id="CP157743">
    <property type="protein sequence ID" value="XBS20506.1"/>
    <property type="molecule type" value="Genomic_DNA"/>
</dbReference>
<sequence length="64" mass="6904">MSLTLTHASDEETLAVLKTVKMVVSPIQQTERVKNIPYLCNHVVTGHGDHLLNASLAGFSQTTG</sequence>
<protein>
    <submittedName>
        <fullName evidence="1">Uncharacterized protein</fullName>
    </submittedName>
</protein>
<dbReference type="KEGG" id="mech:Q9L42_019515"/>
<keyword evidence="2" id="KW-1185">Reference proteome</keyword>
<accession>A0AAU7NU24</accession>
<name>A0AAU7NU24_9GAMM</name>
<reference evidence="1 2" key="1">
    <citation type="journal article" date="2024" name="Microbiology">
        <title>Methylomarinum rosea sp. nov., a novel halophilic methanotrophic bacterium from the hypersaline Lake Elton.</title>
        <authorList>
            <person name="Suleimanov R.Z."/>
            <person name="Oshkin I.Y."/>
            <person name="Danilova O.V."/>
            <person name="Suzina N.E."/>
            <person name="Dedysh S.N."/>
        </authorList>
    </citation>
    <scope>NUCLEOTIDE SEQUENCE [LARGE SCALE GENOMIC DNA]</scope>
    <source>
        <strain evidence="1 2">Ch1-1</strain>
    </source>
</reference>
<dbReference type="Proteomes" id="UP001225378">
    <property type="component" value="Chromosome"/>
</dbReference>
<dbReference type="AlphaFoldDB" id="A0AAU7NU24"/>
<proteinExistence type="predicted"/>
<dbReference type="RefSeq" id="WP_305906714.1">
    <property type="nucleotide sequence ID" value="NZ_CP157743.1"/>
</dbReference>
<evidence type="ECO:0000313" key="2">
    <source>
        <dbReference type="Proteomes" id="UP001225378"/>
    </source>
</evidence>
<evidence type="ECO:0000313" key="1">
    <source>
        <dbReference type="EMBL" id="XBS20506.1"/>
    </source>
</evidence>
<organism evidence="1 2">
    <name type="scientific">Methylomarinum roseum</name>
    <dbReference type="NCBI Taxonomy" id="3067653"/>
    <lineage>
        <taxon>Bacteria</taxon>
        <taxon>Pseudomonadati</taxon>
        <taxon>Pseudomonadota</taxon>
        <taxon>Gammaproteobacteria</taxon>
        <taxon>Methylococcales</taxon>
        <taxon>Methylococcaceae</taxon>
        <taxon>Methylomarinum</taxon>
    </lineage>
</organism>
<gene>
    <name evidence="1" type="ORF">Q9L42_019515</name>
</gene>